<gene>
    <name evidence="2" type="ORF">SAMN05444390_1011443</name>
</gene>
<dbReference type="PROSITE" id="PS51750">
    <property type="entry name" value="BRO_N"/>
    <property type="match status" value="1"/>
</dbReference>
<evidence type="ECO:0000259" key="1">
    <source>
        <dbReference type="PROSITE" id="PS51750"/>
    </source>
</evidence>
<dbReference type="Proteomes" id="UP000236745">
    <property type="component" value="Unassembled WGS sequence"/>
</dbReference>
<feature type="domain" description="Bro-N" evidence="1">
    <location>
        <begin position="5"/>
        <end position="110"/>
    </location>
</feature>
<sequence>MTQAIPDVQPAEFRFEGLNVRTLMIDGEPWFVAADVCEVLALRNSRDALGRLDEDEKGVATTDTLGGRQNLSTINESGLYSLILTSRKPEAKRFKRWVTSEVLPEIRKTGSFNAQAVPWIQNLSPQARIAIEDLNSQVVALTHETERLQDACHSLAQNLSDGLTPVAFARMLNGVNINQVQPTLVKRRLLIKTDHGYRSAGAYRDKYFTERKLKTEEGRACEKVLLTKRGAKRLFQMYLKNELVMKADWDGEHTHMLFDQPAQEAVA</sequence>
<dbReference type="SMART" id="SM01040">
    <property type="entry name" value="Bro-N"/>
    <property type="match status" value="1"/>
</dbReference>
<reference evidence="2 3" key="1">
    <citation type="submission" date="2016-10" db="EMBL/GenBank/DDBJ databases">
        <authorList>
            <person name="de Groot N.N."/>
        </authorList>
    </citation>
    <scope>NUCLEOTIDE SEQUENCE [LARGE SCALE GENOMIC DNA]</scope>
    <source>
        <strain evidence="2 3">DSM 22012</strain>
    </source>
</reference>
<dbReference type="AlphaFoldDB" id="A0A1H5XPD2"/>
<dbReference type="Pfam" id="PF02498">
    <property type="entry name" value="Bro-N"/>
    <property type="match status" value="1"/>
</dbReference>
<dbReference type="PANTHER" id="PTHR36180">
    <property type="entry name" value="DNA-BINDING PROTEIN-RELATED-RELATED"/>
    <property type="match status" value="1"/>
</dbReference>
<proteinExistence type="predicted"/>
<keyword evidence="3" id="KW-1185">Reference proteome</keyword>
<evidence type="ECO:0000313" key="2">
    <source>
        <dbReference type="EMBL" id="SEG13116.1"/>
    </source>
</evidence>
<dbReference type="InterPro" id="IPR003497">
    <property type="entry name" value="BRO_N_domain"/>
</dbReference>
<dbReference type="EMBL" id="FNVQ01000001">
    <property type="protein sequence ID" value="SEG13116.1"/>
    <property type="molecule type" value="Genomic_DNA"/>
</dbReference>
<dbReference type="PANTHER" id="PTHR36180:SF2">
    <property type="entry name" value="BRO FAMILY PROTEIN"/>
    <property type="match status" value="1"/>
</dbReference>
<accession>A0A1H5XPD2</accession>
<evidence type="ECO:0000313" key="3">
    <source>
        <dbReference type="Proteomes" id="UP000236745"/>
    </source>
</evidence>
<protein>
    <submittedName>
        <fullName evidence="2">Prophage antirepressor</fullName>
    </submittedName>
</protein>
<organism evidence="2 3">
    <name type="scientific">Marinobacterium lutimaris</name>
    <dbReference type="NCBI Taxonomy" id="568106"/>
    <lineage>
        <taxon>Bacteria</taxon>
        <taxon>Pseudomonadati</taxon>
        <taxon>Pseudomonadota</taxon>
        <taxon>Gammaproteobacteria</taxon>
        <taxon>Oceanospirillales</taxon>
        <taxon>Oceanospirillaceae</taxon>
        <taxon>Marinobacterium</taxon>
    </lineage>
</organism>
<dbReference type="RefSeq" id="WP_104003076.1">
    <property type="nucleotide sequence ID" value="NZ_FNVQ01000001.1"/>
</dbReference>
<name>A0A1H5XPD2_9GAMM</name>
<dbReference type="OrthoDB" id="1042522at2"/>